<evidence type="ECO:0000313" key="1">
    <source>
        <dbReference type="EMBL" id="MBG6102949.1"/>
    </source>
</evidence>
<keyword evidence="2" id="KW-1185">Reference proteome</keyword>
<protein>
    <recommendedName>
        <fullName evidence="3">FXSXX-COOH protein</fullName>
    </recommendedName>
</protein>
<comment type="caution">
    <text evidence="1">The sequence shown here is derived from an EMBL/GenBank/DDBJ whole genome shotgun (WGS) entry which is preliminary data.</text>
</comment>
<evidence type="ECO:0000313" key="2">
    <source>
        <dbReference type="Proteomes" id="UP000631791"/>
    </source>
</evidence>
<name>A0ABS0K2W3_9ACTN</name>
<reference evidence="1 2" key="1">
    <citation type="submission" date="2020-11" db="EMBL/GenBank/DDBJ databases">
        <title>Sequencing the genomes of 1000 actinobacteria strains.</title>
        <authorList>
            <person name="Klenk H.-P."/>
        </authorList>
    </citation>
    <scope>NUCLEOTIDE SEQUENCE [LARGE SCALE GENOMIC DNA]</scope>
    <source>
        <strain evidence="1 2">DSM 101695</strain>
    </source>
</reference>
<dbReference type="EMBL" id="JADOTY010000001">
    <property type="protein sequence ID" value="MBG6102949.1"/>
    <property type="molecule type" value="Genomic_DNA"/>
</dbReference>
<dbReference type="RefSeq" id="WP_196921652.1">
    <property type="nucleotide sequence ID" value="NZ_JADOTY010000001.1"/>
</dbReference>
<proteinExistence type="predicted"/>
<sequence>MDHAPARTSRPDLDNLTRSLHTPLDRIPVEHADLIEAVRRRVVTNDSVPSGTVAVAAFNSSI</sequence>
<dbReference type="Proteomes" id="UP000631791">
    <property type="component" value="Unassembled WGS sequence"/>
</dbReference>
<gene>
    <name evidence="1" type="ORF">IW249_003363</name>
</gene>
<accession>A0ABS0K2W3</accession>
<organism evidence="1 2">
    <name type="scientific">Micromonospora vinacea</name>
    <dbReference type="NCBI Taxonomy" id="709878"/>
    <lineage>
        <taxon>Bacteria</taxon>
        <taxon>Bacillati</taxon>
        <taxon>Actinomycetota</taxon>
        <taxon>Actinomycetes</taxon>
        <taxon>Micromonosporales</taxon>
        <taxon>Micromonosporaceae</taxon>
        <taxon>Micromonospora</taxon>
    </lineage>
</organism>
<evidence type="ECO:0008006" key="3">
    <source>
        <dbReference type="Google" id="ProtNLM"/>
    </source>
</evidence>